<dbReference type="Pfam" id="PF00593">
    <property type="entry name" value="TonB_dep_Rec_b-barrel"/>
    <property type="match status" value="1"/>
</dbReference>
<feature type="chain" id="PRO_5012256371" evidence="10">
    <location>
        <begin position="22"/>
        <end position="1051"/>
    </location>
</feature>
<evidence type="ECO:0000256" key="4">
    <source>
        <dbReference type="ARBA" id="ARBA00022692"/>
    </source>
</evidence>
<dbReference type="InterPro" id="IPR012910">
    <property type="entry name" value="Plug_dom"/>
</dbReference>
<sequence>MKQKLLCFFMLGILLIGSAYAQDRRISGRVTAEDDGSPIAGVSVLAVGANIAAQTDNLGTFTIDIPASVTSLEFRYLGYVSQTVTLGSSNNITVVLATDATALSEVVVTGYGTQRRTEFTGAAATVSGSKIADRPVQSFSQGLTGQAAGVNIIQPNGLLNNPPVIRVRGLSSISLSSFPLIVVDGIPISTGDVSSNAATNNPLSDINPADIESIDILKDAASASIYGSRAAAGVLVITTKRGSQGRPRVTYDGWVGVTNAVRLPEVLNAEQYIAYKNAAIDNAFEVNPNFTGAPRNAFVATQDANGNLVDVDWQNDVVYRTAVSQNHNLTFSGGSEKTVYYFSAGITDQDGFLRANNFKRRSARFNIDHQATNWLKLSANINYTNNQNNAPNSGSYSGGAFASSGLGRIAMAQAPNVPVYNENGDYNTEANSIGRGANLVAMQWSNPQVLIDLDKNYSETNRLFANMAAELNLADGLTFKTSYTWDLRNTENHRFWNPINGDGRATNGHAFNQQVRSDNWNWINTLQYQKSFAGVHNLNIVLGSDVQRTRTAGWGGQRQDLGDPFFNQYQGSFLTNTAGGNSINDLAFEAYLGSVSYNYANKYFVSGNFRRDGNSALSANNRWGNFGGASLGWTISEEEFFKSGSIANTVSNFRVRASWGRTGNGNLNSYYGAYNLFGTGIYGSVPSISYSQAGNNELKWETSQQTNVGLDLGFFNNRLSLEANWFNKDIDNMILEVPQAPSKGIPGNSILLNVGAMYNRGFEFAVNAVPIQKGDFTWSTNLNFATLKNEVTALVGDGNPILGYTSSLELSSYTQVGYSAAQIYGVRTAGVNPENGRRIFIDNQGRQVQYQHLGGANSYTLVENGTPVPTSSVTGAAVPLGNTIPTWYGGFNNNLSYRNWDLALNFTFSGGNYIYNGTRAGLLDQRVWNNSTEALNAWTPTNTNTDIPRAIYSDNVSNGSAFLIESNVEKGDFLRLQTATLGYRLPQSVFGASGINSLRLYVQANNLFLITGYTGVDPEISSNGNSNIASGIERNSIPQGRAFTFGVSLGF</sequence>
<feature type="domain" description="TonB-dependent receptor-like beta-barrel" evidence="11">
    <location>
        <begin position="420"/>
        <end position="800"/>
    </location>
</feature>
<keyword evidence="7 8" id="KW-0998">Cell outer membrane</keyword>
<keyword evidence="3 8" id="KW-1134">Transmembrane beta strand</keyword>
<keyword evidence="10" id="KW-0732">Signal</keyword>
<dbReference type="EMBL" id="FUYS01000004">
    <property type="protein sequence ID" value="SKB55267.1"/>
    <property type="molecule type" value="Genomic_DNA"/>
</dbReference>
<accession>A0A1T5C788</accession>
<dbReference type="NCBIfam" id="TIGR04057">
    <property type="entry name" value="SusC_RagA_signa"/>
    <property type="match status" value="1"/>
</dbReference>
<dbReference type="Gene3D" id="2.40.170.20">
    <property type="entry name" value="TonB-dependent receptor, beta-barrel domain"/>
    <property type="match status" value="1"/>
</dbReference>
<keyword evidence="2 8" id="KW-0813">Transport</keyword>
<evidence type="ECO:0000259" key="12">
    <source>
        <dbReference type="Pfam" id="PF07715"/>
    </source>
</evidence>
<organism evidence="13 14">
    <name type="scientific">Parapedobacter luteus</name>
    <dbReference type="NCBI Taxonomy" id="623280"/>
    <lineage>
        <taxon>Bacteria</taxon>
        <taxon>Pseudomonadati</taxon>
        <taxon>Bacteroidota</taxon>
        <taxon>Sphingobacteriia</taxon>
        <taxon>Sphingobacteriales</taxon>
        <taxon>Sphingobacteriaceae</taxon>
        <taxon>Parapedobacter</taxon>
    </lineage>
</organism>
<dbReference type="OrthoDB" id="9768177at2"/>
<dbReference type="InterPro" id="IPR039426">
    <property type="entry name" value="TonB-dep_rcpt-like"/>
</dbReference>
<dbReference type="AlphaFoldDB" id="A0A1T5C788"/>
<dbReference type="InterPro" id="IPR023997">
    <property type="entry name" value="TonB-dep_OMP_SusC/RagA_CS"/>
</dbReference>
<dbReference type="Pfam" id="PF13715">
    <property type="entry name" value="CarbopepD_reg_2"/>
    <property type="match status" value="1"/>
</dbReference>
<dbReference type="STRING" id="623280.SAMN05660226_01922"/>
<gene>
    <name evidence="13" type="ORF">SAMN05660226_01922</name>
</gene>
<evidence type="ECO:0000259" key="11">
    <source>
        <dbReference type="Pfam" id="PF00593"/>
    </source>
</evidence>
<feature type="domain" description="TonB-dependent receptor plug" evidence="12">
    <location>
        <begin position="118"/>
        <end position="234"/>
    </location>
</feature>
<evidence type="ECO:0000256" key="9">
    <source>
        <dbReference type="RuleBase" id="RU003357"/>
    </source>
</evidence>
<dbReference type="Gene3D" id="2.60.40.1120">
    <property type="entry name" value="Carboxypeptidase-like, regulatory domain"/>
    <property type="match status" value="1"/>
</dbReference>
<comment type="subcellular location">
    <subcellularLocation>
        <location evidence="1 8">Cell outer membrane</location>
        <topology evidence="1 8">Multi-pass membrane protein</topology>
    </subcellularLocation>
</comment>
<evidence type="ECO:0000256" key="6">
    <source>
        <dbReference type="ARBA" id="ARBA00023136"/>
    </source>
</evidence>
<dbReference type="Pfam" id="PF07715">
    <property type="entry name" value="Plug"/>
    <property type="match status" value="1"/>
</dbReference>
<dbReference type="InterPro" id="IPR037066">
    <property type="entry name" value="Plug_dom_sf"/>
</dbReference>
<evidence type="ECO:0000256" key="2">
    <source>
        <dbReference type="ARBA" id="ARBA00022448"/>
    </source>
</evidence>
<dbReference type="PROSITE" id="PS52016">
    <property type="entry name" value="TONB_DEPENDENT_REC_3"/>
    <property type="match status" value="1"/>
</dbReference>
<keyword evidence="14" id="KW-1185">Reference proteome</keyword>
<dbReference type="SUPFAM" id="SSF49464">
    <property type="entry name" value="Carboxypeptidase regulatory domain-like"/>
    <property type="match status" value="1"/>
</dbReference>
<keyword evidence="5 9" id="KW-0798">TonB box</keyword>
<dbReference type="RefSeq" id="WP_079716634.1">
    <property type="nucleotide sequence ID" value="NZ_FUYS01000004.1"/>
</dbReference>
<dbReference type="InterPro" id="IPR023996">
    <property type="entry name" value="TonB-dep_OMP_SusC/RagA"/>
</dbReference>
<name>A0A1T5C788_9SPHI</name>
<protein>
    <submittedName>
        <fullName evidence="13">TonB-linked outer membrane protein, SusC/RagA family</fullName>
    </submittedName>
</protein>
<evidence type="ECO:0000256" key="5">
    <source>
        <dbReference type="ARBA" id="ARBA00023077"/>
    </source>
</evidence>
<dbReference type="Gene3D" id="2.170.130.10">
    <property type="entry name" value="TonB-dependent receptor, plug domain"/>
    <property type="match status" value="1"/>
</dbReference>
<keyword evidence="6 8" id="KW-0472">Membrane</keyword>
<feature type="signal peptide" evidence="10">
    <location>
        <begin position="1"/>
        <end position="21"/>
    </location>
</feature>
<evidence type="ECO:0000313" key="14">
    <source>
        <dbReference type="Proteomes" id="UP000190541"/>
    </source>
</evidence>
<dbReference type="InterPro" id="IPR008969">
    <property type="entry name" value="CarboxyPept-like_regulatory"/>
</dbReference>
<dbReference type="InterPro" id="IPR000531">
    <property type="entry name" value="Beta-barrel_TonB"/>
</dbReference>
<keyword evidence="4 8" id="KW-0812">Transmembrane</keyword>
<evidence type="ECO:0000256" key="7">
    <source>
        <dbReference type="ARBA" id="ARBA00023237"/>
    </source>
</evidence>
<dbReference type="SUPFAM" id="SSF56935">
    <property type="entry name" value="Porins"/>
    <property type="match status" value="1"/>
</dbReference>
<evidence type="ECO:0000313" key="13">
    <source>
        <dbReference type="EMBL" id="SKB55267.1"/>
    </source>
</evidence>
<evidence type="ECO:0000256" key="10">
    <source>
        <dbReference type="SAM" id="SignalP"/>
    </source>
</evidence>
<reference evidence="13 14" key="1">
    <citation type="submission" date="2017-02" db="EMBL/GenBank/DDBJ databases">
        <authorList>
            <person name="Peterson S.W."/>
        </authorList>
    </citation>
    <scope>NUCLEOTIDE SEQUENCE [LARGE SCALE GENOMIC DNA]</scope>
    <source>
        <strain evidence="13 14">DSM 22899</strain>
    </source>
</reference>
<dbReference type="Proteomes" id="UP000190541">
    <property type="component" value="Unassembled WGS sequence"/>
</dbReference>
<dbReference type="GO" id="GO:0009279">
    <property type="term" value="C:cell outer membrane"/>
    <property type="evidence" value="ECO:0007669"/>
    <property type="project" value="UniProtKB-SubCell"/>
</dbReference>
<proteinExistence type="inferred from homology"/>
<evidence type="ECO:0000256" key="1">
    <source>
        <dbReference type="ARBA" id="ARBA00004571"/>
    </source>
</evidence>
<comment type="similarity">
    <text evidence="8 9">Belongs to the TonB-dependent receptor family.</text>
</comment>
<dbReference type="NCBIfam" id="TIGR04056">
    <property type="entry name" value="OMP_RagA_SusC"/>
    <property type="match status" value="1"/>
</dbReference>
<evidence type="ECO:0000256" key="3">
    <source>
        <dbReference type="ARBA" id="ARBA00022452"/>
    </source>
</evidence>
<dbReference type="InterPro" id="IPR036942">
    <property type="entry name" value="Beta-barrel_TonB_sf"/>
</dbReference>
<evidence type="ECO:0000256" key="8">
    <source>
        <dbReference type="PROSITE-ProRule" id="PRU01360"/>
    </source>
</evidence>